<protein>
    <submittedName>
        <fullName evidence="1">35059_t:CDS:1</fullName>
    </submittedName>
</protein>
<evidence type="ECO:0000313" key="2">
    <source>
        <dbReference type="Proteomes" id="UP000789920"/>
    </source>
</evidence>
<accession>A0ACA9SCE3</accession>
<sequence length="76" mass="8608">MSYVKNEMNTIQQAQINIQATIDNVDSVFLYYNEYGADWLKNATVSPDAVVQMAIQLTYYKLHGKPCPTSESVSTR</sequence>
<feature type="non-terminal residue" evidence="1">
    <location>
        <position position="76"/>
    </location>
</feature>
<dbReference type="Proteomes" id="UP000789920">
    <property type="component" value="Unassembled WGS sequence"/>
</dbReference>
<evidence type="ECO:0000313" key="1">
    <source>
        <dbReference type="EMBL" id="CAG8833540.1"/>
    </source>
</evidence>
<comment type="caution">
    <text evidence="1">The sequence shown here is derived from an EMBL/GenBank/DDBJ whole genome shotgun (WGS) entry which is preliminary data.</text>
</comment>
<organism evidence="1 2">
    <name type="scientific">Racocetra persica</name>
    <dbReference type="NCBI Taxonomy" id="160502"/>
    <lineage>
        <taxon>Eukaryota</taxon>
        <taxon>Fungi</taxon>
        <taxon>Fungi incertae sedis</taxon>
        <taxon>Mucoromycota</taxon>
        <taxon>Glomeromycotina</taxon>
        <taxon>Glomeromycetes</taxon>
        <taxon>Diversisporales</taxon>
        <taxon>Gigasporaceae</taxon>
        <taxon>Racocetra</taxon>
    </lineage>
</organism>
<name>A0ACA9SCE3_9GLOM</name>
<gene>
    <name evidence="1" type="ORF">RPERSI_LOCUS28863</name>
</gene>
<keyword evidence="2" id="KW-1185">Reference proteome</keyword>
<dbReference type="EMBL" id="CAJVQC010106785">
    <property type="protein sequence ID" value="CAG8833540.1"/>
    <property type="molecule type" value="Genomic_DNA"/>
</dbReference>
<proteinExistence type="predicted"/>
<reference evidence="1" key="1">
    <citation type="submission" date="2021-06" db="EMBL/GenBank/DDBJ databases">
        <authorList>
            <person name="Kallberg Y."/>
            <person name="Tangrot J."/>
            <person name="Rosling A."/>
        </authorList>
    </citation>
    <scope>NUCLEOTIDE SEQUENCE</scope>
    <source>
        <strain evidence="1">MA461A</strain>
    </source>
</reference>